<evidence type="ECO:0000256" key="4">
    <source>
        <dbReference type="SAM" id="MobiDB-lite"/>
    </source>
</evidence>
<evidence type="ECO:0000259" key="5">
    <source>
        <dbReference type="PROSITE" id="PS51253"/>
    </source>
</evidence>
<dbReference type="InterPro" id="IPR009057">
    <property type="entry name" value="Homeodomain-like_sf"/>
</dbReference>
<evidence type="ECO:0000256" key="3">
    <source>
        <dbReference type="ARBA" id="ARBA00023242"/>
    </source>
</evidence>
<feature type="compositionally biased region" description="Acidic residues" evidence="4">
    <location>
        <begin position="348"/>
        <end position="360"/>
    </location>
</feature>
<sequence length="424" mass="48522">MSTSSKRKRVVLSLEEEKEILQVLERGVSGRSISEKYGISTATVSDIKRKGRTILDYSEKRTQDGGCSNRKIMKTPKLEGVEEASYVWFVQKRAAGIPMTGPLLCEKALEFNWRLGADPDFKASQGWLEKFKRRHGIHGRENCGEKLSSDQLSADAFRVVLHTFMEEGGYDEEFVYNADEAGLNWKSLPTRSLVAHHEAHTSGHKARKERVTVMICANSMGSHRLPLFVIGKPANPRSFRNVKKLPVVYSHQKKAWMNVRIFNEWFERTFVPEVKRYQSSIDTGDWNADSGVNRETEEIMDTLRSTSICEECERADVERWLASDKEDRGLQTMDDEEILEFISKEPAETEEEPQYGDDEEKERPAAPSDSEAFRCAEVLMKWYEGQEESVPQLLLCLKSVRDLAASKRRSVYRQTLLTDFIKSG</sequence>
<dbReference type="PANTHER" id="PTHR19303:SF16">
    <property type="entry name" value="JERKY PROTEIN HOMOLOG-LIKE"/>
    <property type="match status" value="1"/>
</dbReference>
<name>A0A085M5U2_9BILA</name>
<dbReference type="InterPro" id="IPR007889">
    <property type="entry name" value="HTH_Psq"/>
</dbReference>
<protein>
    <recommendedName>
        <fullName evidence="5">HTH CENPB-type domain-containing protein</fullName>
    </recommendedName>
</protein>
<dbReference type="InterPro" id="IPR006600">
    <property type="entry name" value="HTH_CenpB_DNA-bd_dom"/>
</dbReference>
<dbReference type="GO" id="GO:0005634">
    <property type="term" value="C:nucleus"/>
    <property type="evidence" value="ECO:0007669"/>
    <property type="project" value="UniProtKB-SubCell"/>
</dbReference>
<dbReference type="InterPro" id="IPR004875">
    <property type="entry name" value="DDE_SF_endonuclease_dom"/>
</dbReference>
<reference evidence="6 7" key="1">
    <citation type="journal article" date="2014" name="Nat. Genet.">
        <title>Genome and transcriptome of the porcine whipworm Trichuris suis.</title>
        <authorList>
            <person name="Jex A.R."/>
            <person name="Nejsum P."/>
            <person name="Schwarz E.M."/>
            <person name="Hu L."/>
            <person name="Young N.D."/>
            <person name="Hall R.S."/>
            <person name="Korhonen P.K."/>
            <person name="Liao S."/>
            <person name="Thamsborg S."/>
            <person name="Xia J."/>
            <person name="Xu P."/>
            <person name="Wang S."/>
            <person name="Scheerlinck J.P."/>
            <person name="Hofmann A."/>
            <person name="Sternberg P.W."/>
            <person name="Wang J."/>
            <person name="Gasser R.B."/>
        </authorList>
    </citation>
    <scope>NUCLEOTIDE SEQUENCE [LARGE SCALE GENOMIC DNA]</scope>
    <source>
        <strain evidence="6">DCEP-RM93M</strain>
    </source>
</reference>
<evidence type="ECO:0000313" key="6">
    <source>
        <dbReference type="EMBL" id="KFD52588.1"/>
    </source>
</evidence>
<dbReference type="EMBL" id="KL363225">
    <property type="protein sequence ID" value="KFD52588.1"/>
    <property type="molecule type" value="Genomic_DNA"/>
</dbReference>
<keyword evidence="7" id="KW-1185">Reference proteome</keyword>
<feature type="domain" description="HTH CENPB-type" evidence="5">
    <location>
        <begin position="69"/>
        <end position="141"/>
    </location>
</feature>
<dbReference type="SUPFAM" id="SSF46689">
    <property type="entry name" value="Homeodomain-like"/>
    <property type="match status" value="2"/>
</dbReference>
<dbReference type="PROSITE" id="PS51253">
    <property type="entry name" value="HTH_CENPB"/>
    <property type="match status" value="1"/>
</dbReference>
<organism evidence="6 7">
    <name type="scientific">Trichuris suis</name>
    <name type="common">pig whipworm</name>
    <dbReference type="NCBI Taxonomy" id="68888"/>
    <lineage>
        <taxon>Eukaryota</taxon>
        <taxon>Metazoa</taxon>
        <taxon>Ecdysozoa</taxon>
        <taxon>Nematoda</taxon>
        <taxon>Enoplea</taxon>
        <taxon>Dorylaimia</taxon>
        <taxon>Trichinellida</taxon>
        <taxon>Trichuridae</taxon>
        <taxon>Trichuris</taxon>
    </lineage>
</organism>
<dbReference type="Pfam" id="PF03221">
    <property type="entry name" value="HTH_Tnp_Tc5"/>
    <property type="match status" value="1"/>
</dbReference>
<keyword evidence="3" id="KW-0539">Nucleus</keyword>
<evidence type="ECO:0000313" key="7">
    <source>
        <dbReference type="Proteomes" id="UP000030764"/>
    </source>
</evidence>
<dbReference type="Gene3D" id="1.10.10.60">
    <property type="entry name" value="Homeodomain-like"/>
    <property type="match status" value="2"/>
</dbReference>
<dbReference type="Proteomes" id="UP000030764">
    <property type="component" value="Unassembled WGS sequence"/>
</dbReference>
<evidence type="ECO:0000256" key="2">
    <source>
        <dbReference type="ARBA" id="ARBA00023125"/>
    </source>
</evidence>
<accession>A0A085M5U2</accession>
<dbReference type="Pfam" id="PF03184">
    <property type="entry name" value="DDE_1"/>
    <property type="match status" value="1"/>
</dbReference>
<dbReference type="PANTHER" id="PTHR19303">
    <property type="entry name" value="TRANSPOSON"/>
    <property type="match status" value="1"/>
</dbReference>
<proteinExistence type="predicted"/>
<dbReference type="Pfam" id="PF04218">
    <property type="entry name" value="CENP-B_N"/>
    <property type="match status" value="1"/>
</dbReference>
<evidence type="ECO:0000256" key="1">
    <source>
        <dbReference type="ARBA" id="ARBA00004123"/>
    </source>
</evidence>
<dbReference type="AlphaFoldDB" id="A0A085M5U2"/>
<gene>
    <name evidence="6" type="ORF">M513_06435</name>
</gene>
<comment type="subcellular location">
    <subcellularLocation>
        <location evidence="1">Nucleus</location>
    </subcellularLocation>
</comment>
<keyword evidence="2" id="KW-0238">DNA-binding</keyword>
<dbReference type="SMART" id="SM00674">
    <property type="entry name" value="CENPB"/>
    <property type="match status" value="1"/>
</dbReference>
<feature type="region of interest" description="Disordered" evidence="4">
    <location>
        <begin position="342"/>
        <end position="370"/>
    </location>
</feature>
<dbReference type="GO" id="GO:0003677">
    <property type="term" value="F:DNA binding"/>
    <property type="evidence" value="ECO:0007669"/>
    <property type="project" value="UniProtKB-KW"/>
</dbReference>
<dbReference type="InterPro" id="IPR050863">
    <property type="entry name" value="CenT-Element_Derived"/>
</dbReference>